<reference evidence="2 3" key="1">
    <citation type="journal article" date="2015" name="ISME J.">
        <title>Genomic and phenotypic differentiation among Methanosarcina mazei populations from Columbia River sediment.</title>
        <authorList>
            <person name="Youngblut N.D."/>
            <person name="Wirth J.S."/>
            <person name="Henriksen J.R."/>
            <person name="Smith M."/>
            <person name="Simon H."/>
            <person name="Metcalf W.W."/>
            <person name="Whitaker R.J."/>
        </authorList>
    </citation>
    <scope>NUCLEOTIDE SEQUENCE [LARGE SCALE GENOMIC DNA]</scope>
    <source>
        <strain evidence="2 3">1.H.A.1A.6</strain>
    </source>
</reference>
<accession>A0A0F8Q5C1</accession>
<gene>
    <name evidence="2" type="ORF">DU85_04925</name>
</gene>
<protein>
    <submittedName>
        <fullName evidence="2">AsnC family transcriptional regulator</fullName>
    </submittedName>
</protein>
<evidence type="ECO:0000313" key="3">
    <source>
        <dbReference type="Proteomes" id="UP000033864"/>
    </source>
</evidence>
<organism evidence="2 3">
    <name type="scientific">Methanosarcina mazei</name>
    <name type="common">Methanosarcina frisia</name>
    <dbReference type="NCBI Taxonomy" id="2209"/>
    <lineage>
        <taxon>Archaea</taxon>
        <taxon>Methanobacteriati</taxon>
        <taxon>Methanobacteriota</taxon>
        <taxon>Stenosarchaea group</taxon>
        <taxon>Methanomicrobia</taxon>
        <taxon>Methanosarcinales</taxon>
        <taxon>Methanosarcinaceae</taxon>
        <taxon>Methanosarcina</taxon>
    </lineage>
</organism>
<name>A0A0F8Q5C1_METMZ</name>
<dbReference type="Pfam" id="PF01037">
    <property type="entry name" value="AsnC_trans_reg"/>
    <property type="match status" value="1"/>
</dbReference>
<evidence type="ECO:0000259" key="1">
    <source>
        <dbReference type="Pfam" id="PF01037"/>
    </source>
</evidence>
<dbReference type="AlphaFoldDB" id="A0A0F8Q5C1"/>
<feature type="non-terminal residue" evidence="2">
    <location>
        <position position="78"/>
    </location>
</feature>
<feature type="domain" description="Transcription regulator AsnC/Lrp ligand binding" evidence="1">
    <location>
        <begin position="6"/>
        <end position="61"/>
    </location>
</feature>
<proteinExistence type="predicted"/>
<dbReference type="SUPFAM" id="SSF54909">
    <property type="entry name" value="Dimeric alpha+beta barrel"/>
    <property type="match status" value="1"/>
</dbReference>
<comment type="caution">
    <text evidence="2">The sequence shown here is derived from an EMBL/GenBank/DDBJ whole genome shotgun (WGS) entry which is preliminary data.</text>
</comment>
<dbReference type="EMBL" id="JJQJ01000219">
    <property type="protein sequence ID" value="KKH44114.1"/>
    <property type="molecule type" value="Genomic_DNA"/>
</dbReference>
<sequence>MFGISMINVLPGYEKAAYRELRNIEGIKDVYHVFGEYDFVVIIDVKDLSILNAVVDRIRAVSYTHLRAHETRGNLVCR</sequence>
<dbReference type="InterPro" id="IPR011008">
    <property type="entry name" value="Dimeric_a/b-barrel"/>
</dbReference>
<dbReference type="Gene3D" id="3.30.70.920">
    <property type="match status" value="1"/>
</dbReference>
<dbReference type="InterPro" id="IPR019887">
    <property type="entry name" value="Tscrpt_reg_AsnC/Lrp_C"/>
</dbReference>
<dbReference type="Proteomes" id="UP000033864">
    <property type="component" value="Unassembled WGS sequence"/>
</dbReference>
<evidence type="ECO:0000313" key="2">
    <source>
        <dbReference type="EMBL" id="KKH44114.1"/>
    </source>
</evidence>